<dbReference type="InterPro" id="IPR002000">
    <property type="entry name" value="Lysosome-assoc_membr_glycop"/>
</dbReference>
<dbReference type="InterPro" id="IPR048524">
    <property type="entry name" value="Lamp2-like_TM"/>
</dbReference>
<dbReference type="Proteomes" id="UP000515203">
    <property type="component" value="Unplaced"/>
</dbReference>
<feature type="disulfide bond" evidence="19">
    <location>
        <begin position="326"/>
        <end position="363"/>
    </location>
</feature>
<evidence type="ECO:0000256" key="13">
    <source>
        <dbReference type="ARBA" id="ARBA00023180"/>
    </source>
</evidence>
<evidence type="ECO:0000259" key="22">
    <source>
        <dbReference type="Pfam" id="PF01299"/>
    </source>
</evidence>
<evidence type="ECO:0000256" key="10">
    <source>
        <dbReference type="ARBA" id="ARBA00023006"/>
    </source>
</evidence>
<evidence type="ECO:0000256" key="14">
    <source>
        <dbReference type="ARBA" id="ARBA00023228"/>
    </source>
</evidence>
<organism evidence="24 25">
    <name type="scientific">Octodon degus</name>
    <name type="common">Degu</name>
    <name type="synonym">Sciurus degus</name>
    <dbReference type="NCBI Taxonomy" id="10160"/>
    <lineage>
        <taxon>Eukaryota</taxon>
        <taxon>Metazoa</taxon>
        <taxon>Chordata</taxon>
        <taxon>Craniata</taxon>
        <taxon>Vertebrata</taxon>
        <taxon>Euteleostomi</taxon>
        <taxon>Mammalia</taxon>
        <taxon>Eutheria</taxon>
        <taxon>Euarchontoglires</taxon>
        <taxon>Glires</taxon>
        <taxon>Rodentia</taxon>
        <taxon>Hystricomorpha</taxon>
        <taxon>Octodontidae</taxon>
        <taxon>Octodon</taxon>
    </lineage>
</organism>
<dbReference type="RefSeq" id="XP_023563686.1">
    <property type="nucleotide sequence ID" value="XM_023707918.1"/>
</dbReference>
<dbReference type="Pfam" id="PF21222">
    <property type="entry name" value="Lamp2_2nd"/>
    <property type="match status" value="1"/>
</dbReference>
<comment type="caution">
    <text evidence="19">Lacks conserved residue(s) required for the propagation of feature annotation.</text>
</comment>
<dbReference type="GO" id="GO:0005886">
    <property type="term" value="C:plasma membrane"/>
    <property type="evidence" value="ECO:0007669"/>
    <property type="project" value="UniProtKB-SubCell"/>
</dbReference>
<keyword evidence="12 19" id="KW-1015">Disulfide bond</keyword>
<feature type="signal peptide" evidence="21">
    <location>
        <begin position="1"/>
        <end position="22"/>
    </location>
</feature>
<evidence type="ECO:0000256" key="8">
    <source>
        <dbReference type="ARBA" id="ARBA00022753"/>
    </source>
</evidence>
<evidence type="ECO:0000256" key="18">
    <source>
        <dbReference type="ARBA" id="ARBA00082881"/>
    </source>
</evidence>
<keyword evidence="15" id="KW-0968">Cytoplasmic vesicle</keyword>
<dbReference type="AlphaFoldDB" id="A0A6P6DUN2"/>
<dbReference type="GeneID" id="101579038"/>
<keyword evidence="11 19" id="KW-0472">Membrane</keyword>
<evidence type="ECO:0000313" key="25">
    <source>
        <dbReference type="RefSeq" id="XP_023563686.1"/>
    </source>
</evidence>
<accession>A0A6P6DUN2</accession>
<dbReference type="CDD" id="cd12087">
    <property type="entry name" value="TM_EGFR-like"/>
    <property type="match status" value="1"/>
</dbReference>
<evidence type="ECO:0000259" key="23">
    <source>
        <dbReference type="Pfam" id="PF21222"/>
    </source>
</evidence>
<evidence type="ECO:0000256" key="11">
    <source>
        <dbReference type="ARBA" id="ARBA00023136"/>
    </source>
</evidence>
<dbReference type="CTD" id="3920"/>
<dbReference type="PANTHER" id="PTHR11506:SF6">
    <property type="entry name" value="LYSOSOME-ASSOCIATED MEMBRANE GLYCOPROTEIN 2"/>
    <property type="match status" value="1"/>
</dbReference>
<comment type="similarity">
    <text evidence="19">Belongs to the LAMP family.</text>
</comment>
<name>A0A6P6DUN2_OCTDE</name>
<sequence>MLCFRLAPVLLCLVLGAAQSYALELNLKNKEDVTCLYAKWQMNFTVQYETTNKTNETVSIPVLGNVTYNESFCGDDHNASRLAVKFRSGFSWFVNFTKRVTHYSIESIVFTYNTNDSSIFPDAKDKGLVTVHKPVMFSIPLNDIFRCNSLFTYETNGVVHNYWDIHVQAFVENGTVSTKEFVCEEDRSSTTVPPVIHTTVPSPTTTSPPVEKPEVGNYSVGEGNSTCLLATMGLQLNITHDKVASVININPNTTGFTGSCQPKRAQLRLNNSVVKYLDFVFAVKNENRFYLKEVNANISLTNGSVFSFSNENLSYWDAPLGSSYMCNKEQTVSVSGKFQINTFGLRVQPFKVKEGVFSTAQECSLDDDTILIPIIVGAGLSGLIIVIVIAYLIGRRKSYAGYQTL</sequence>
<keyword evidence="14 19" id="KW-0458">Lysosome</keyword>
<keyword evidence="5" id="KW-1003">Cell membrane</keyword>
<keyword evidence="10" id="KW-0072">Autophagy</keyword>
<dbReference type="PANTHER" id="PTHR11506">
    <property type="entry name" value="LYSOSOME-ASSOCIATED MEMBRANE GLYCOPROTEIN"/>
    <property type="match status" value="1"/>
</dbReference>
<evidence type="ECO:0000256" key="19">
    <source>
        <dbReference type="PROSITE-ProRule" id="PRU00740"/>
    </source>
</evidence>
<feature type="domain" description="Lysosome-associated membrane glycoprotein 2-like luminal" evidence="22">
    <location>
        <begin position="213"/>
        <end position="353"/>
    </location>
</feature>
<dbReference type="InterPro" id="IPR018134">
    <property type="entry name" value="LAMP_CS"/>
</dbReference>
<feature type="domain" description="Lysosome-associated membrane glycoprotein 2-like transmembrane" evidence="23">
    <location>
        <begin position="372"/>
        <end position="403"/>
    </location>
</feature>
<dbReference type="InterPro" id="IPR048528">
    <property type="entry name" value="Lamp2-like_luminal"/>
</dbReference>
<dbReference type="PROSITE" id="PS51407">
    <property type="entry name" value="LAMP_3"/>
    <property type="match status" value="1"/>
</dbReference>
<evidence type="ECO:0000256" key="9">
    <source>
        <dbReference type="ARBA" id="ARBA00022989"/>
    </source>
</evidence>
<keyword evidence="8" id="KW-0967">Endosome</keyword>
<feature type="chain" id="PRO_5027976593" description="Lysosome-associated membrane glycoprotein 2" evidence="21">
    <location>
        <begin position="23"/>
        <end position="405"/>
    </location>
</feature>
<dbReference type="PROSITE" id="PS00310">
    <property type="entry name" value="LAMP_1"/>
    <property type="match status" value="1"/>
</dbReference>
<dbReference type="GO" id="GO:0005765">
    <property type="term" value="C:lysosomal membrane"/>
    <property type="evidence" value="ECO:0007669"/>
    <property type="project" value="UniProtKB-SubCell"/>
</dbReference>
<evidence type="ECO:0000313" key="24">
    <source>
        <dbReference type="Proteomes" id="UP000515203"/>
    </source>
</evidence>
<evidence type="ECO:0000256" key="1">
    <source>
        <dbReference type="ARBA" id="ARBA00004251"/>
    </source>
</evidence>
<keyword evidence="7 21" id="KW-0732">Signal</keyword>
<keyword evidence="24" id="KW-1185">Reference proteome</keyword>
<evidence type="ECO:0000256" key="15">
    <source>
        <dbReference type="ARBA" id="ARBA00023329"/>
    </source>
</evidence>
<keyword evidence="9 20" id="KW-1133">Transmembrane helix</keyword>
<evidence type="ECO:0000256" key="17">
    <source>
        <dbReference type="ARBA" id="ARBA00074380"/>
    </source>
</evidence>
<keyword evidence="6 19" id="KW-0812">Transmembrane</keyword>
<dbReference type="PRINTS" id="PR00336">
    <property type="entry name" value="LYSASSOCTDMP"/>
</dbReference>
<protein>
    <recommendedName>
        <fullName evidence="17">Lysosome-associated membrane glycoprotein 2</fullName>
    </recommendedName>
    <alternativeName>
        <fullName evidence="18">CD107 antigen-like family member B</fullName>
    </alternativeName>
</protein>
<dbReference type="Pfam" id="PF01299">
    <property type="entry name" value="Lamp2-like_luminal"/>
    <property type="match status" value="1"/>
</dbReference>
<feature type="disulfide bond" evidence="19">
    <location>
        <begin position="147"/>
        <end position="183"/>
    </location>
</feature>
<dbReference type="GO" id="GO:0000421">
    <property type="term" value="C:autophagosome membrane"/>
    <property type="evidence" value="ECO:0007669"/>
    <property type="project" value="UniProtKB-SubCell"/>
</dbReference>
<evidence type="ECO:0000256" key="3">
    <source>
        <dbReference type="ARBA" id="ARBA00004530"/>
    </source>
</evidence>
<dbReference type="GO" id="GO:0031902">
    <property type="term" value="C:late endosome membrane"/>
    <property type="evidence" value="ECO:0007669"/>
    <property type="project" value="TreeGrafter"/>
</dbReference>
<evidence type="ECO:0000256" key="2">
    <source>
        <dbReference type="ARBA" id="ARBA00004352"/>
    </source>
</evidence>
<evidence type="ECO:0000256" key="6">
    <source>
        <dbReference type="ARBA" id="ARBA00022692"/>
    </source>
</evidence>
<reference evidence="25" key="1">
    <citation type="submission" date="2025-08" db="UniProtKB">
        <authorList>
            <consortium name="RefSeq"/>
        </authorList>
    </citation>
    <scope>IDENTIFICATION</scope>
</reference>
<evidence type="ECO:0000256" key="20">
    <source>
        <dbReference type="SAM" id="Phobius"/>
    </source>
</evidence>
<evidence type="ECO:0000256" key="5">
    <source>
        <dbReference type="ARBA" id="ARBA00022475"/>
    </source>
</evidence>
<proteinExistence type="inferred from homology"/>
<evidence type="ECO:0000256" key="4">
    <source>
        <dbReference type="ARBA" id="ARBA00004652"/>
    </source>
</evidence>
<dbReference type="GO" id="GO:0061740">
    <property type="term" value="P:protein targeting to lysosome involved in chaperone-mediated autophagy"/>
    <property type="evidence" value="ECO:0007669"/>
    <property type="project" value="UniProtKB-ARBA"/>
</dbReference>
<dbReference type="Gene3D" id="2.40.160.110">
    <property type="match status" value="2"/>
</dbReference>
<evidence type="ECO:0000256" key="16">
    <source>
        <dbReference type="ARBA" id="ARBA00066272"/>
    </source>
</evidence>
<feature type="transmembrane region" description="Helical" evidence="20">
    <location>
        <begin position="370"/>
        <end position="393"/>
    </location>
</feature>
<gene>
    <name evidence="25" type="primary">Lamp2</name>
</gene>
<evidence type="ECO:0000256" key="21">
    <source>
        <dbReference type="SAM" id="SignalP"/>
    </source>
</evidence>
<keyword evidence="13" id="KW-0325">Glycoprotein</keyword>
<evidence type="ECO:0000256" key="12">
    <source>
        <dbReference type="ARBA" id="ARBA00023157"/>
    </source>
</evidence>
<dbReference type="FunFam" id="2.40.160.110:FF:000004">
    <property type="entry name" value="Lysosomal associated membrane protein 2"/>
    <property type="match status" value="1"/>
</dbReference>
<comment type="subcellular location">
    <subcellularLocation>
        <location evidence="1">Cell membrane</location>
        <topology evidence="1">Single-pass type I membrane protein</topology>
    </subcellularLocation>
    <subcellularLocation>
        <location evidence="4">Cytoplasmic vesicle</location>
        <location evidence="4">Autophagosome membrane</location>
    </subcellularLocation>
    <subcellularLocation>
        <location evidence="3">Endosome membrane</location>
        <topology evidence="3">Single-pass type I membrane protein</topology>
    </subcellularLocation>
    <subcellularLocation>
        <location evidence="2 19">Lysosome membrane</location>
        <topology evidence="2 19">Single-pass type I membrane protein</topology>
    </subcellularLocation>
</comment>
<comment type="subunit">
    <text evidence="16">Monomer. Forms large homooligomers. Interacts (via its cytoplasmic region) with HSPA8; HSPA8 mediates recruitment of proteins with a KFERQ motif to the surface of the lysosome for chaperone-mediated autophagy. Interacts with HSP90 in the lysosome lumen; this enhances LAMP2 stability. Interacts with MLLT11. Interacts with ABCB9. Interacts with FURIN. Interacts with CT55; this interaction may be important for LAMP2 protein stability. Interacts with TMEM175; inhibiting the proton channel activity of TMEM175. Forms a ternary complex with RAB7A and RUFY4 (via RUN domain); the interaction with RAB7A is mediated by RUFY4 (via RUN and coiled coil domains).</text>
</comment>
<dbReference type="FunFam" id="2.40.160.110:FF:000001">
    <property type="entry name" value="lysosome-associated membrane glycoprotein 2 isoform X2"/>
    <property type="match status" value="1"/>
</dbReference>
<evidence type="ECO:0000256" key="7">
    <source>
        <dbReference type="ARBA" id="ARBA00022729"/>
    </source>
</evidence>